<feature type="chain" id="PRO_5041951928" evidence="10">
    <location>
        <begin position="22"/>
        <end position="568"/>
    </location>
</feature>
<name>A0AAD4J7J8_PERFH</name>
<feature type="signal peptide" evidence="10">
    <location>
        <begin position="1"/>
        <end position="21"/>
    </location>
</feature>
<dbReference type="PANTHER" id="PTHR16254:SF20">
    <property type="entry name" value="K(+) EFFLUX ANTIPORTER 5"/>
    <property type="match status" value="1"/>
</dbReference>
<keyword evidence="5 10" id="KW-0732">Signal</keyword>
<feature type="transmembrane region" description="Helical" evidence="9">
    <location>
        <begin position="485"/>
        <end position="503"/>
    </location>
</feature>
<protein>
    <submittedName>
        <fullName evidence="12">K+ efflux antiporter 5</fullName>
    </submittedName>
</protein>
<keyword evidence="8 9" id="KW-0472">Membrane</keyword>
<keyword evidence="3" id="KW-0050">Antiport</keyword>
<keyword evidence="2" id="KW-0813">Transport</keyword>
<feature type="domain" description="Cation/H+ exchanger transmembrane" evidence="11">
    <location>
        <begin position="169"/>
        <end position="535"/>
    </location>
</feature>
<evidence type="ECO:0000256" key="8">
    <source>
        <dbReference type="ARBA" id="ARBA00023136"/>
    </source>
</evidence>
<evidence type="ECO:0000259" key="11">
    <source>
        <dbReference type="Pfam" id="PF00999"/>
    </source>
</evidence>
<dbReference type="InterPro" id="IPR038770">
    <property type="entry name" value="Na+/solute_symporter_sf"/>
</dbReference>
<gene>
    <name evidence="12" type="ORF">C2S53_013131</name>
</gene>
<dbReference type="AlphaFoldDB" id="A0AAD4J7J8"/>
<dbReference type="Gene3D" id="1.20.1530.20">
    <property type="match status" value="1"/>
</dbReference>
<evidence type="ECO:0000313" key="12">
    <source>
        <dbReference type="EMBL" id="KAH6828409.1"/>
    </source>
</evidence>
<reference evidence="12 13" key="1">
    <citation type="journal article" date="2021" name="Nat. Commun.">
        <title>Incipient diploidization of the medicinal plant Perilla within 10,000 years.</title>
        <authorList>
            <person name="Zhang Y."/>
            <person name="Shen Q."/>
            <person name="Leng L."/>
            <person name="Zhang D."/>
            <person name="Chen S."/>
            <person name="Shi Y."/>
            <person name="Ning Z."/>
            <person name="Chen S."/>
        </authorList>
    </citation>
    <scope>NUCLEOTIDE SEQUENCE [LARGE SCALE GENOMIC DNA]</scope>
    <source>
        <strain evidence="13">cv. PC099</strain>
    </source>
</reference>
<sequence length="568" mass="61633">MGTRKDCRILLIISLSVFLCAKSSDSAKSKQETREEFYGDLINTTATDNGEGSIAKMFDRVLEKEFSENDQTEGSGESSFNNSVADKQAELETVAKITHDKIKKNDTNDANGTKPFQFQDVFSLENEDSNDMATLIDRKDNVFVMSNRKSKYPVLQVDFRLISDLVVVIVSAAIGGIIFSCLGQPVIVGYLLAGSIIGPGGLKFISQMVQVETVAQFGVVFLLFGLGLEFSLSKLKVVGPVAVLGGVLQIIILIFLCGITALLCGAKLSEGVFVGCFLSMSSTAVVVKFLVEQNSNNALHGQVTIGTLIFQDCAVGLLFALIPILGGNSGLSRGMVSMGKLLFTLSIYLIVASVLTWSFVPRFFKLMMQLSSQTNELYQLATVAFCLISAWCSDKLGLSLELGSFVAGVMISTTEFTQHTLAQVEPIRNFFAALFLSSIGMLINVQFLWAHVDILLVSVILVVVVKTTVAASITKAFGYNLKASLLVGVLLAQIGEFAFVLLSRASNLHIVEGKMYLLLLGTTALSLVTTPILFKLIPALMHLGVLMHWFPSESEIKNEEKIPMVRTT</sequence>
<dbReference type="PANTHER" id="PTHR16254">
    <property type="entry name" value="POTASSIUM/PROTON ANTIPORTER-RELATED"/>
    <property type="match status" value="1"/>
</dbReference>
<evidence type="ECO:0000256" key="7">
    <source>
        <dbReference type="ARBA" id="ARBA00023065"/>
    </source>
</evidence>
<dbReference type="InterPro" id="IPR045158">
    <property type="entry name" value="KEA4/5/6-like"/>
</dbReference>
<comment type="subcellular location">
    <subcellularLocation>
        <location evidence="1">Membrane</location>
        <topology evidence="1">Multi-pass membrane protein</topology>
    </subcellularLocation>
</comment>
<dbReference type="GO" id="GO:0016020">
    <property type="term" value="C:membrane"/>
    <property type="evidence" value="ECO:0007669"/>
    <property type="project" value="UniProtKB-SubCell"/>
</dbReference>
<keyword evidence="13" id="KW-1185">Reference proteome</keyword>
<organism evidence="12 13">
    <name type="scientific">Perilla frutescens var. hirtella</name>
    <name type="common">Perilla citriodora</name>
    <name type="synonym">Perilla setoyensis</name>
    <dbReference type="NCBI Taxonomy" id="608512"/>
    <lineage>
        <taxon>Eukaryota</taxon>
        <taxon>Viridiplantae</taxon>
        <taxon>Streptophyta</taxon>
        <taxon>Embryophyta</taxon>
        <taxon>Tracheophyta</taxon>
        <taxon>Spermatophyta</taxon>
        <taxon>Magnoliopsida</taxon>
        <taxon>eudicotyledons</taxon>
        <taxon>Gunneridae</taxon>
        <taxon>Pentapetalae</taxon>
        <taxon>asterids</taxon>
        <taxon>lamiids</taxon>
        <taxon>Lamiales</taxon>
        <taxon>Lamiaceae</taxon>
        <taxon>Nepetoideae</taxon>
        <taxon>Elsholtzieae</taxon>
        <taxon>Perilla</taxon>
    </lineage>
</organism>
<evidence type="ECO:0000256" key="9">
    <source>
        <dbReference type="SAM" id="Phobius"/>
    </source>
</evidence>
<feature type="transmembrane region" description="Helical" evidence="9">
    <location>
        <begin position="165"/>
        <end position="193"/>
    </location>
</feature>
<feature type="transmembrane region" description="Helical" evidence="9">
    <location>
        <begin position="303"/>
        <end position="326"/>
    </location>
</feature>
<evidence type="ECO:0000256" key="4">
    <source>
        <dbReference type="ARBA" id="ARBA00022692"/>
    </source>
</evidence>
<accession>A0AAD4J7J8</accession>
<feature type="transmembrane region" description="Helical" evidence="9">
    <location>
        <begin position="455"/>
        <end position="473"/>
    </location>
</feature>
<evidence type="ECO:0000256" key="5">
    <source>
        <dbReference type="ARBA" id="ARBA00022729"/>
    </source>
</evidence>
<feature type="transmembrane region" description="Helical" evidence="9">
    <location>
        <begin position="238"/>
        <end position="264"/>
    </location>
</feature>
<evidence type="ECO:0000256" key="10">
    <source>
        <dbReference type="SAM" id="SignalP"/>
    </source>
</evidence>
<proteinExistence type="predicted"/>
<evidence type="ECO:0000256" key="6">
    <source>
        <dbReference type="ARBA" id="ARBA00022989"/>
    </source>
</evidence>
<comment type="caution">
    <text evidence="12">The sequence shown here is derived from an EMBL/GenBank/DDBJ whole genome shotgun (WGS) entry which is preliminary data.</text>
</comment>
<dbReference type="Proteomes" id="UP001190926">
    <property type="component" value="Unassembled WGS sequence"/>
</dbReference>
<keyword evidence="6 9" id="KW-1133">Transmembrane helix</keyword>
<dbReference type="GO" id="GO:0015386">
    <property type="term" value="F:potassium:proton antiporter activity"/>
    <property type="evidence" value="ECO:0007669"/>
    <property type="project" value="InterPro"/>
</dbReference>
<dbReference type="Pfam" id="PF00999">
    <property type="entry name" value="Na_H_Exchanger"/>
    <property type="match status" value="1"/>
</dbReference>
<evidence type="ECO:0000313" key="13">
    <source>
        <dbReference type="Proteomes" id="UP001190926"/>
    </source>
</evidence>
<feature type="transmembrane region" description="Helical" evidence="9">
    <location>
        <begin position="430"/>
        <end position="449"/>
    </location>
</feature>
<feature type="transmembrane region" description="Helical" evidence="9">
    <location>
        <begin position="515"/>
        <end position="537"/>
    </location>
</feature>
<keyword evidence="7" id="KW-0406">Ion transport</keyword>
<dbReference type="InterPro" id="IPR006153">
    <property type="entry name" value="Cation/H_exchanger_TM"/>
</dbReference>
<feature type="transmembrane region" description="Helical" evidence="9">
    <location>
        <begin position="338"/>
        <end position="357"/>
    </location>
</feature>
<evidence type="ECO:0000256" key="1">
    <source>
        <dbReference type="ARBA" id="ARBA00004141"/>
    </source>
</evidence>
<feature type="transmembrane region" description="Helical" evidence="9">
    <location>
        <begin position="271"/>
        <end position="291"/>
    </location>
</feature>
<evidence type="ECO:0000256" key="3">
    <source>
        <dbReference type="ARBA" id="ARBA00022449"/>
    </source>
</evidence>
<dbReference type="EMBL" id="SDAM02000124">
    <property type="protein sequence ID" value="KAH6828409.1"/>
    <property type="molecule type" value="Genomic_DNA"/>
</dbReference>
<keyword evidence="4 9" id="KW-0812">Transmembrane</keyword>
<feature type="transmembrane region" description="Helical" evidence="9">
    <location>
        <begin position="214"/>
        <end position="232"/>
    </location>
</feature>
<evidence type="ECO:0000256" key="2">
    <source>
        <dbReference type="ARBA" id="ARBA00022448"/>
    </source>
</evidence>